<dbReference type="Pfam" id="PF09722">
    <property type="entry name" value="Xre_MbcA_ParS_C"/>
    <property type="match status" value="1"/>
</dbReference>
<organism evidence="2 3">
    <name type="scientific">Luteimonas wenzhouensis</name>
    <dbReference type="NCBI Taxonomy" id="2599615"/>
    <lineage>
        <taxon>Bacteria</taxon>
        <taxon>Pseudomonadati</taxon>
        <taxon>Pseudomonadota</taxon>
        <taxon>Gammaproteobacteria</taxon>
        <taxon>Lysobacterales</taxon>
        <taxon>Lysobacteraceae</taxon>
        <taxon>Luteimonas</taxon>
    </lineage>
</organism>
<gene>
    <name evidence="2" type="ORF">FQY79_14020</name>
</gene>
<dbReference type="EMBL" id="VOHE01000009">
    <property type="protein sequence ID" value="TWT17201.1"/>
    <property type="molecule type" value="Genomic_DNA"/>
</dbReference>
<dbReference type="RefSeq" id="WP_146313508.1">
    <property type="nucleotide sequence ID" value="NZ_VOHE01000009.1"/>
</dbReference>
<feature type="domain" description="Antitoxin Xre/MbcA/ParS-like toxin-binding" evidence="1">
    <location>
        <begin position="2"/>
        <end position="36"/>
    </location>
</feature>
<name>A0A5C5TSF3_9GAMM</name>
<protein>
    <submittedName>
        <fullName evidence="2">DUF2384 domain-containing protein</fullName>
    </submittedName>
</protein>
<dbReference type="AlphaFoldDB" id="A0A5C5TSF3"/>
<keyword evidence="3" id="KW-1185">Reference proteome</keyword>
<evidence type="ECO:0000313" key="2">
    <source>
        <dbReference type="EMBL" id="TWT17201.1"/>
    </source>
</evidence>
<sequence>MAARIVAGEAEARQWYRSEPIAGLGGRIALELLRSGHSPAVLDFLLDVLREEMQVAPGTARWQDRRS</sequence>
<evidence type="ECO:0000313" key="3">
    <source>
        <dbReference type="Proteomes" id="UP000315949"/>
    </source>
</evidence>
<dbReference type="InterPro" id="IPR024467">
    <property type="entry name" value="Xre/MbcA/ParS-like_toxin-bd"/>
</dbReference>
<dbReference type="Proteomes" id="UP000315949">
    <property type="component" value="Unassembled WGS sequence"/>
</dbReference>
<proteinExistence type="predicted"/>
<dbReference type="OrthoDB" id="5959778at2"/>
<evidence type="ECO:0000259" key="1">
    <source>
        <dbReference type="Pfam" id="PF09722"/>
    </source>
</evidence>
<comment type="caution">
    <text evidence="2">The sequence shown here is derived from an EMBL/GenBank/DDBJ whole genome shotgun (WGS) entry which is preliminary data.</text>
</comment>
<accession>A0A5C5TSF3</accession>
<reference evidence="2 3" key="1">
    <citation type="submission" date="2019-07" db="EMBL/GenBank/DDBJ databases">
        <title>Luteimonas sp. YD-1 nov., isolated from acidic soil.</title>
        <authorList>
            <person name="Zhou J."/>
        </authorList>
    </citation>
    <scope>NUCLEOTIDE SEQUENCE [LARGE SCALE GENOMIC DNA]</scope>
    <source>
        <strain evidence="2 3">YD-1</strain>
    </source>
</reference>